<accession>A0A699UDV3</accession>
<name>A0A699UDV3_TANCI</name>
<evidence type="ECO:0000313" key="2">
    <source>
        <dbReference type="EMBL" id="GFD19526.1"/>
    </source>
</evidence>
<feature type="compositionally biased region" description="Gly residues" evidence="1">
    <location>
        <begin position="1"/>
        <end position="11"/>
    </location>
</feature>
<comment type="caution">
    <text evidence="2">The sequence shown here is derived from an EMBL/GenBank/DDBJ whole genome shotgun (WGS) entry which is preliminary data.</text>
</comment>
<evidence type="ECO:0000256" key="1">
    <source>
        <dbReference type="SAM" id="MobiDB-lite"/>
    </source>
</evidence>
<reference evidence="2" key="1">
    <citation type="journal article" date="2019" name="Sci. Rep.">
        <title>Draft genome of Tanacetum cinerariifolium, the natural source of mosquito coil.</title>
        <authorList>
            <person name="Yamashiro T."/>
            <person name="Shiraishi A."/>
            <person name="Satake H."/>
            <person name="Nakayama K."/>
        </authorList>
    </citation>
    <scope>NUCLEOTIDE SEQUENCE</scope>
</reference>
<feature type="non-terminal residue" evidence="2">
    <location>
        <position position="1"/>
    </location>
</feature>
<dbReference type="AlphaFoldDB" id="A0A699UDV3"/>
<organism evidence="2">
    <name type="scientific">Tanacetum cinerariifolium</name>
    <name type="common">Dalmatian daisy</name>
    <name type="synonym">Chrysanthemum cinerariifolium</name>
    <dbReference type="NCBI Taxonomy" id="118510"/>
    <lineage>
        <taxon>Eukaryota</taxon>
        <taxon>Viridiplantae</taxon>
        <taxon>Streptophyta</taxon>
        <taxon>Embryophyta</taxon>
        <taxon>Tracheophyta</taxon>
        <taxon>Spermatophyta</taxon>
        <taxon>Magnoliopsida</taxon>
        <taxon>eudicotyledons</taxon>
        <taxon>Gunneridae</taxon>
        <taxon>Pentapetalae</taxon>
        <taxon>asterids</taxon>
        <taxon>campanulids</taxon>
        <taxon>Asterales</taxon>
        <taxon>Asteraceae</taxon>
        <taxon>Asteroideae</taxon>
        <taxon>Anthemideae</taxon>
        <taxon>Anthemidinae</taxon>
        <taxon>Tanacetum</taxon>
    </lineage>
</organism>
<feature type="region of interest" description="Disordered" evidence="1">
    <location>
        <begin position="1"/>
        <end position="36"/>
    </location>
</feature>
<proteinExistence type="predicted"/>
<protein>
    <submittedName>
        <fullName evidence="2">Uncharacterized protein</fullName>
    </submittedName>
</protein>
<dbReference type="EMBL" id="BKCJ011315286">
    <property type="protein sequence ID" value="GFD19526.1"/>
    <property type="molecule type" value="Genomic_DNA"/>
</dbReference>
<sequence length="36" mass="3298">LVDEGGGGDGGTWDDPEALGALEASDGPAGRGKGGG</sequence>
<gene>
    <name evidence="2" type="ORF">Tci_891495</name>
</gene>